<dbReference type="NCBIfam" id="NF005057">
    <property type="entry name" value="PRK06464.1"/>
    <property type="match status" value="1"/>
</dbReference>
<protein>
    <recommendedName>
        <fullName evidence="6 15">Phosphoenolpyruvate synthase</fullName>
        <shortName evidence="15">PEP synthase</shortName>
        <ecNumber evidence="5 15">2.7.9.2</ecNumber>
    </recommendedName>
    <alternativeName>
        <fullName evidence="13 15">Pyruvate, water dikinase</fullName>
    </alternativeName>
</protein>
<dbReference type="InterPro" id="IPR002192">
    <property type="entry name" value="PPDK_AMP/ATP-bd"/>
</dbReference>
<feature type="domain" description="PEP-utilising enzyme mobile" evidence="16">
    <location>
        <begin position="384"/>
        <end position="454"/>
    </location>
</feature>
<name>A0A0P9YYK0_PSESI</name>
<dbReference type="RefSeq" id="WP_004885707.1">
    <property type="nucleotide sequence ID" value="NZ_LJRF01000163.1"/>
</dbReference>
<proteinExistence type="inferred from homology"/>
<dbReference type="FunFam" id="3.30.470.20:FF:000017">
    <property type="entry name" value="Phosphoenolpyruvate synthase"/>
    <property type="match status" value="1"/>
</dbReference>
<evidence type="ECO:0000256" key="5">
    <source>
        <dbReference type="ARBA" id="ARBA00011996"/>
    </source>
</evidence>
<dbReference type="UniPathway" id="UPA00138"/>
<dbReference type="InterPro" id="IPR040442">
    <property type="entry name" value="Pyrv_kinase-like_dom_sf"/>
</dbReference>
<gene>
    <name evidence="19" type="ORF">ALO47_03418</name>
</gene>
<dbReference type="InterPro" id="IPR023151">
    <property type="entry name" value="PEP_util_CS"/>
</dbReference>
<dbReference type="InterPro" id="IPR000121">
    <property type="entry name" value="PEP_util_C"/>
</dbReference>
<dbReference type="FunFam" id="3.50.30.10:FF:000002">
    <property type="entry name" value="Phosphoenolpyruvate synthase"/>
    <property type="match status" value="1"/>
</dbReference>
<dbReference type="FunFam" id="3.30.1490.20:FF:000010">
    <property type="entry name" value="Phosphoenolpyruvate synthase"/>
    <property type="match status" value="1"/>
</dbReference>
<dbReference type="InterPro" id="IPR015813">
    <property type="entry name" value="Pyrv/PenolPyrv_kinase-like_dom"/>
</dbReference>
<accession>A0A0P9YYK0</accession>
<dbReference type="Pfam" id="PF02896">
    <property type="entry name" value="PEP-utilizers_C"/>
    <property type="match status" value="1"/>
</dbReference>
<evidence type="ECO:0000256" key="10">
    <source>
        <dbReference type="ARBA" id="ARBA00022777"/>
    </source>
</evidence>
<dbReference type="InterPro" id="IPR006319">
    <property type="entry name" value="PEP_synth"/>
</dbReference>
<comment type="cofactor">
    <cofactor evidence="1 15">
        <name>Mg(2+)</name>
        <dbReference type="ChEBI" id="CHEBI:18420"/>
    </cofactor>
</comment>
<evidence type="ECO:0000256" key="4">
    <source>
        <dbReference type="ARBA" id="ARBA00007837"/>
    </source>
</evidence>
<sequence length="791" mass="85986">MVEYVVSLDKLGVHDVEHVGGKNASLGEMISNLAGAGVSVPGGFATTAQAYRDFLELSGLNDQIHAALDALDVDDVNALARTGAQIRQWIMEAEFPEKLNAEIRTAFAALSAGNPNLAVAVRSSATAEDLPDASFAGQQETFLNIRGVENVIRAAKEVFASLFNDRAISYRVHQGFDHKLVALSAGVQRMVRSETGTAGVMFTLDTESGFRDVVFITGAYGLGETVVQGAVNPDEFYVHKDTLAAGRPAILRRNLGSKAIKMIYGEEAKAGRSVKVIDVEPADRARFCLTDAEVSELAKQAMIIEKHYKCPMDIEWAKDGDDGKLYIVQARPETVKSRASANVMERYLLKETGKVLVEGRAIGQRIGAGKVRIIKDVSEMDKVQAGDVLVSDMTDPDWEPVMKRASAIVTNRGGRTCHAAIIARELGIPAVVGCGNATQLLQDGQGVTVSCAEGDTGYIFEGELGFDIKTNSVDAMPELPFKIMMNVGNPDRAFDFAQLPNAGVGLARLEFIINRMIGVHPKALLNYSLLPPEIKDSVDKRIGGYDDPVGFYVEKLVEGISTLAAAFTPKKVIVRLSDFKSNEYANLIGGKLYEPEEENPMLGFRGASRYISENFRDCFELECRALKRVREDMGLTNVEIMVPFVRTLGEASQVIDLLAANGLKRGENGLRIIMMCELPSNAILAEEFLEYFDGFSIGSNDLTQLTLGLDRDSGVIAHLFDERNPAVKKLLSNAIQACNKAGKYIGICGQGPSDHPDLARWLMDQGIESVSLNPDSVLETWFFLAEAQAPV</sequence>
<dbReference type="Gene3D" id="3.50.30.10">
    <property type="entry name" value="Phosphohistidine domain"/>
    <property type="match status" value="1"/>
</dbReference>
<keyword evidence="12 15" id="KW-0460">Magnesium</keyword>
<evidence type="ECO:0000256" key="14">
    <source>
        <dbReference type="ARBA" id="ARBA00047700"/>
    </source>
</evidence>
<evidence type="ECO:0000256" key="1">
    <source>
        <dbReference type="ARBA" id="ARBA00001946"/>
    </source>
</evidence>
<evidence type="ECO:0000256" key="15">
    <source>
        <dbReference type="PIRNR" id="PIRNR000854"/>
    </source>
</evidence>
<dbReference type="PRINTS" id="PR01736">
    <property type="entry name" value="PHPHTRNFRASE"/>
</dbReference>
<dbReference type="GO" id="GO:0005524">
    <property type="term" value="F:ATP binding"/>
    <property type="evidence" value="ECO:0007669"/>
    <property type="project" value="UniProtKB-KW"/>
</dbReference>
<evidence type="ECO:0000256" key="9">
    <source>
        <dbReference type="ARBA" id="ARBA00022741"/>
    </source>
</evidence>
<feature type="domain" description="Pyruvate phosphate dikinase AMP/ATP-binding" evidence="17">
    <location>
        <begin position="17"/>
        <end position="345"/>
    </location>
</feature>
<evidence type="ECO:0000259" key="17">
    <source>
        <dbReference type="Pfam" id="PF01326"/>
    </source>
</evidence>
<evidence type="ECO:0000256" key="3">
    <source>
        <dbReference type="ARBA" id="ARBA00004742"/>
    </source>
</evidence>
<evidence type="ECO:0000259" key="16">
    <source>
        <dbReference type="Pfam" id="PF00391"/>
    </source>
</evidence>
<dbReference type="InterPro" id="IPR013815">
    <property type="entry name" value="ATP_grasp_subdomain_1"/>
</dbReference>
<evidence type="ECO:0000259" key="18">
    <source>
        <dbReference type="Pfam" id="PF02896"/>
    </source>
</evidence>
<organism evidence="19 20">
    <name type="scientific">Pseudomonas syringae pv. ribicola</name>
    <dbReference type="NCBI Taxonomy" id="55398"/>
    <lineage>
        <taxon>Bacteria</taxon>
        <taxon>Pseudomonadati</taxon>
        <taxon>Pseudomonadota</taxon>
        <taxon>Gammaproteobacteria</taxon>
        <taxon>Pseudomonadales</taxon>
        <taxon>Pseudomonadaceae</taxon>
        <taxon>Pseudomonas</taxon>
    </lineage>
</organism>
<dbReference type="PIRSF" id="PIRSF000854">
    <property type="entry name" value="PEP_synthase"/>
    <property type="match status" value="1"/>
</dbReference>
<dbReference type="SUPFAM" id="SSF51621">
    <property type="entry name" value="Phosphoenolpyruvate/pyruvate domain"/>
    <property type="match status" value="1"/>
</dbReference>
<evidence type="ECO:0000256" key="2">
    <source>
        <dbReference type="ARBA" id="ARBA00002988"/>
    </source>
</evidence>
<comment type="function">
    <text evidence="2 15">Catalyzes the phosphorylation of pyruvate to phosphoenolpyruvate.</text>
</comment>
<dbReference type="Gene3D" id="3.20.20.60">
    <property type="entry name" value="Phosphoenolpyruvate-binding domains"/>
    <property type="match status" value="1"/>
</dbReference>
<keyword evidence="7 15" id="KW-0808">Transferase</keyword>
<evidence type="ECO:0000256" key="8">
    <source>
        <dbReference type="ARBA" id="ARBA00022723"/>
    </source>
</evidence>
<dbReference type="FunFam" id="3.20.20.60:FF:000010">
    <property type="entry name" value="Phosphoenolpyruvate synthase"/>
    <property type="match status" value="1"/>
</dbReference>
<dbReference type="EC" id="2.7.9.2" evidence="5 15"/>
<comment type="pathway">
    <text evidence="3 15">Carbohydrate biosynthesis; gluconeogenesis.</text>
</comment>
<dbReference type="EMBL" id="LJRF01000163">
    <property type="protein sequence ID" value="KPY44453.1"/>
    <property type="molecule type" value="Genomic_DNA"/>
</dbReference>
<evidence type="ECO:0000256" key="11">
    <source>
        <dbReference type="ARBA" id="ARBA00022840"/>
    </source>
</evidence>
<dbReference type="Pfam" id="PF00391">
    <property type="entry name" value="PEP-utilizers"/>
    <property type="match status" value="1"/>
</dbReference>
<evidence type="ECO:0000313" key="20">
    <source>
        <dbReference type="Proteomes" id="UP000050554"/>
    </source>
</evidence>
<dbReference type="SUPFAM" id="SSF56059">
    <property type="entry name" value="Glutathione synthetase ATP-binding domain-like"/>
    <property type="match status" value="1"/>
</dbReference>
<evidence type="ECO:0000256" key="12">
    <source>
        <dbReference type="ARBA" id="ARBA00022842"/>
    </source>
</evidence>
<dbReference type="AlphaFoldDB" id="A0A0P9YYK0"/>
<dbReference type="PATRIC" id="fig|55398.3.peg.4288"/>
<dbReference type="InterPro" id="IPR036637">
    <property type="entry name" value="Phosphohistidine_dom_sf"/>
</dbReference>
<dbReference type="InterPro" id="IPR008279">
    <property type="entry name" value="PEP-util_enz_mobile_dom"/>
</dbReference>
<comment type="similarity">
    <text evidence="4 15">Belongs to the PEP-utilizing enzyme family.</text>
</comment>
<comment type="caution">
    <text evidence="19">The sequence shown here is derived from an EMBL/GenBank/DDBJ whole genome shotgun (WGS) entry which is preliminary data.</text>
</comment>
<reference evidence="19 20" key="1">
    <citation type="submission" date="2015-09" db="EMBL/GenBank/DDBJ databases">
        <title>Genome announcement of multiple Pseudomonas syringae strains.</title>
        <authorList>
            <person name="Thakur S."/>
            <person name="Wang P.W."/>
            <person name="Gong Y."/>
            <person name="Weir B.S."/>
            <person name="Guttman D.S."/>
        </authorList>
    </citation>
    <scope>NUCLEOTIDE SEQUENCE [LARGE SCALE GENOMIC DNA]</scope>
    <source>
        <strain evidence="19 20">ICMP3882</strain>
    </source>
</reference>
<dbReference type="SUPFAM" id="SSF52009">
    <property type="entry name" value="Phosphohistidine domain"/>
    <property type="match status" value="1"/>
</dbReference>
<dbReference type="InterPro" id="IPR018274">
    <property type="entry name" value="PEP_util_AS"/>
</dbReference>
<comment type="catalytic activity">
    <reaction evidence="14 15">
        <text>pyruvate + ATP + H2O = phosphoenolpyruvate + AMP + phosphate + 2 H(+)</text>
        <dbReference type="Rhea" id="RHEA:11364"/>
        <dbReference type="ChEBI" id="CHEBI:15361"/>
        <dbReference type="ChEBI" id="CHEBI:15377"/>
        <dbReference type="ChEBI" id="CHEBI:15378"/>
        <dbReference type="ChEBI" id="CHEBI:30616"/>
        <dbReference type="ChEBI" id="CHEBI:43474"/>
        <dbReference type="ChEBI" id="CHEBI:58702"/>
        <dbReference type="ChEBI" id="CHEBI:456215"/>
        <dbReference type="EC" id="2.7.9.2"/>
    </reaction>
</comment>
<evidence type="ECO:0000256" key="6">
    <source>
        <dbReference type="ARBA" id="ARBA00021623"/>
    </source>
</evidence>
<dbReference type="PANTHER" id="PTHR43030:SF1">
    <property type="entry name" value="PHOSPHOENOLPYRUVATE SYNTHASE"/>
    <property type="match status" value="1"/>
</dbReference>
<dbReference type="Gene3D" id="3.30.1490.20">
    <property type="entry name" value="ATP-grasp fold, A domain"/>
    <property type="match status" value="1"/>
</dbReference>
<dbReference type="Gene3D" id="3.30.470.20">
    <property type="entry name" value="ATP-grasp fold, B domain"/>
    <property type="match status" value="1"/>
</dbReference>
<dbReference type="PROSITE" id="PS00370">
    <property type="entry name" value="PEP_ENZYMES_PHOS_SITE"/>
    <property type="match status" value="1"/>
</dbReference>
<dbReference type="GO" id="GO:0006094">
    <property type="term" value="P:gluconeogenesis"/>
    <property type="evidence" value="ECO:0007669"/>
    <property type="project" value="UniProtKB-UniPathway"/>
</dbReference>
<keyword evidence="8 15" id="KW-0479">Metal-binding</keyword>
<evidence type="ECO:0000256" key="7">
    <source>
        <dbReference type="ARBA" id="ARBA00022679"/>
    </source>
</evidence>
<dbReference type="PANTHER" id="PTHR43030">
    <property type="entry name" value="PHOSPHOENOLPYRUVATE SYNTHASE"/>
    <property type="match status" value="1"/>
</dbReference>
<keyword evidence="11 15" id="KW-0067">ATP-binding</keyword>
<keyword evidence="10 15" id="KW-0418">Kinase</keyword>
<feature type="domain" description="PEP-utilising enzyme C-terminal" evidence="18">
    <location>
        <begin position="480"/>
        <end position="784"/>
    </location>
</feature>
<dbReference type="PROSITE" id="PS00742">
    <property type="entry name" value="PEP_ENZYMES_2"/>
    <property type="match status" value="1"/>
</dbReference>
<dbReference type="NCBIfam" id="TIGR01418">
    <property type="entry name" value="PEP_synth"/>
    <property type="match status" value="1"/>
</dbReference>
<keyword evidence="9 15" id="KW-0547">Nucleotide-binding</keyword>
<evidence type="ECO:0000313" key="19">
    <source>
        <dbReference type="EMBL" id="KPY44453.1"/>
    </source>
</evidence>
<keyword evidence="19" id="KW-0670">Pyruvate</keyword>
<dbReference type="GO" id="GO:0008986">
    <property type="term" value="F:pyruvate, water dikinase activity"/>
    <property type="evidence" value="ECO:0007669"/>
    <property type="project" value="UniProtKB-EC"/>
</dbReference>
<dbReference type="Proteomes" id="UP000050554">
    <property type="component" value="Unassembled WGS sequence"/>
</dbReference>
<evidence type="ECO:0000256" key="13">
    <source>
        <dbReference type="ARBA" id="ARBA00033470"/>
    </source>
</evidence>
<dbReference type="Pfam" id="PF01326">
    <property type="entry name" value="PPDK_N"/>
    <property type="match status" value="1"/>
</dbReference>
<dbReference type="GO" id="GO:0046872">
    <property type="term" value="F:metal ion binding"/>
    <property type="evidence" value="ECO:0007669"/>
    <property type="project" value="UniProtKB-KW"/>
</dbReference>